<dbReference type="EMBL" id="BMAV01007874">
    <property type="protein sequence ID" value="GFY51074.1"/>
    <property type="molecule type" value="Genomic_DNA"/>
</dbReference>
<gene>
    <name evidence="1" type="ORF">TNIN_433441</name>
</gene>
<protein>
    <submittedName>
        <fullName evidence="1">Uncharacterized protein</fullName>
    </submittedName>
</protein>
<dbReference type="Proteomes" id="UP000886998">
    <property type="component" value="Unassembled WGS sequence"/>
</dbReference>
<evidence type="ECO:0000313" key="1">
    <source>
        <dbReference type="EMBL" id="GFY51074.1"/>
    </source>
</evidence>
<reference evidence="1" key="1">
    <citation type="submission" date="2020-08" db="EMBL/GenBank/DDBJ databases">
        <title>Multicomponent nature underlies the extraordinary mechanical properties of spider dragline silk.</title>
        <authorList>
            <person name="Kono N."/>
            <person name="Nakamura H."/>
            <person name="Mori M."/>
            <person name="Yoshida Y."/>
            <person name="Ohtoshi R."/>
            <person name="Malay A.D."/>
            <person name="Moran D.A.P."/>
            <person name="Tomita M."/>
            <person name="Numata K."/>
            <person name="Arakawa K."/>
        </authorList>
    </citation>
    <scope>NUCLEOTIDE SEQUENCE</scope>
</reference>
<name>A0A8X6XEM0_9ARAC</name>
<organism evidence="1 2">
    <name type="scientific">Trichonephila inaurata madagascariensis</name>
    <dbReference type="NCBI Taxonomy" id="2747483"/>
    <lineage>
        <taxon>Eukaryota</taxon>
        <taxon>Metazoa</taxon>
        <taxon>Ecdysozoa</taxon>
        <taxon>Arthropoda</taxon>
        <taxon>Chelicerata</taxon>
        <taxon>Arachnida</taxon>
        <taxon>Araneae</taxon>
        <taxon>Araneomorphae</taxon>
        <taxon>Entelegynae</taxon>
        <taxon>Araneoidea</taxon>
        <taxon>Nephilidae</taxon>
        <taxon>Trichonephila</taxon>
        <taxon>Trichonephila inaurata</taxon>
    </lineage>
</organism>
<accession>A0A8X6XEM0</accession>
<comment type="caution">
    <text evidence="1">The sequence shown here is derived from an EMBL/GenBank/DDBJ whole genome shotgun (WGS) entry which is preliminary data.</text>
</comment>
<keyword evidence="2" id="KW-1185">Reference proteome</keyword>
<proteinExistence type="predicted"/>
<sequence length="90" mass="10268">MLSHLLFNLRVTPKVNAVDLDLHVQFEEPSYLFTEKCLSVPLTTGIKKNFLPRFDHPLSSLFLDYYCGISSIWLSIIFANNIRPGGVNQI</sequence>
<evidence type="ECO:0000313" key="2">
    <source>
        <dbReference type="Proteomes" id="UP000886998"/>
    </source>
</evidence>
<dbReference type="AlphaFoldDB" id="A0A8X6XEM0"/>